<dbReference type="EMBL" id="BPLR01010699">
    <property type="protein sequence ID" value="GIY41241.1"/>
    <property type="molecule type" value="Genomic_DNA"/>
</dbReference>
<proteinExistence type="predicted"/>
<name>A0AAV4T705_CAEEX</name>
<comment type="caution">
    <text evidence="1">The sequence shown here is derived from an EMBL/GenBank/DDBJ whole genome shotgun (WGS) entry which is preliminary data.</text>
</comment>
<protein>
    <submittedName>
        <fullName evidence="1">Uncharacterized protein</fullName>
    </submittedName>
</protein>
<evidence type="ECO:0000313" key="2">
    <source>
        <dbReference type="Proteomes" id="UP001054945"/>
    </source>
</evidence>
<dbReference type="AlphaFoldDB" id="A0AAV4T705"/>
<reference evidence="1 2" key="1">
    <citation type="submission" date="2021-06" db="EMBL/GenBank/DDBJ databases">
        <title>Caerostris extrusa draft genome.</title>
        <authorList>
            <person name="Kono N."/>
            <person name="Arakawa K."/>
        </authorList>
    </citation>
    <scope>NUCLEOTIDE SEQUENCE [LARGE SCALE GENOMIC DNA]</scope>
</reference>
<sequence>MLWTGLPSLTLIRQDCLQRSSPEHQSKATQKDSRHRVRMQSDFTICLESYSLISIHGREKELMSGCEVGLFVDDIVLWQCGPVITAIKDNIDFALEEVWTFA</sequence>
<organism evidence="1 2">
    <name type="scientific">Caerostris extrusa</name>
    <name type="common">Bark spider</name>
    <name type="synonym">Caerostris bankana</name>
    <dbReference type="NCBI Taxonomy" id="172846"/>
    <lineage>
        <taxon>Eukaryota</taxon>
        <taxon>Metazoa</taxon>
        <taxon>Ecdysozoa</taxon>
        <taxon>Arthropoda</taxon>
        <taxon>Chelicerata</taxon>
        <taxon>Arachnida</taxon>
        <taxon>Araneae</taxon>
        <taxon>Araneomorphae</taxon>
        <taxon>Entelegynae</taxon>
        <taxon>Araneoidea</taxon>
        <taxon>Araneidae</taxon>
        <taxon>Caerostris</taxon>
    </lineage>
</organism>
<keyword evidence="2" id="KW-1185">Reference proteome</keyword>
<accession>A0AAV4T705</accession>
<gene>
    <name evidence="1" type="ORF">CEXT_747971</name>
</gene>
<dbReference type="Proteomes" id="UP001054945">
    <property type="component" value="Unassembled WGS sequence"/>
</dbReference>
<evidence type="ECO:0000313" key="1">
    <source>
        <dbReference type="EMBL" id="GIY41241.1"/>
    </source>
</evidence>